<evidence type="ECO:0000313" key="4">
    <source>
        <dbReference type="Proteomes" id="UP001595548"/>
    </source>
</evidence>
<dbReference type="RefSeq" id="WP_382414502.1">
    <property type="nucleotide sequence ID" value="NZ_AP031500.1"/>
</dbReference>
<reference evidence="4" key="1">
    <citation type="journal article" date="2019" name="Int. J. Syst. Evol. Microbiol.">
        <title>The Global Catalogue of Microorganisms (GCM) 10K type strain sequencing project: providing services to taxonomists for standard genome sequencing and annotation.</title>
        <authorList>
            <consortium name="The Broad Institute Genomics Platform"/>
            <consortium name="The Broad Institute Genome Sequencing Center for Infectious Disease"/>
            <person name="Wu L."/>
            <person name="Ma J."/>
        </authorList>
    </citation>
    <scope>NUCLEOTIDE SEQUENCE [LARGE SCALE GENOMIC DNA]</scope>
    <source>
        <strain evidence="4">KCTC 52141</strain>
    </source>
</reference>
<dbReference type="InterPro" id="IPR011990">
    <property type="entry name" value="TPR-like_helical_dom_sf"/>
</dbReference>
<name>A0ABV7HNY5_9GAMM</name>
<proteinExistence type="predicted"/>
<evidence type="ECO:0008006" key="5">
    <source>
        <dbReference type="Google" id="ProtNLM"/>
    </source>
</evidence>
<feature type="signal peptide" evidence="2">
    <location>
        <begin position="1"/>
        <end position="21"/>
    </location>
</feature>
<organism evidence="3 4">
    <name type="scientific">Gilvimarinus japonicus</name>
    <dbReference type="NCBI Taxonomy" id="1796469"/>
    <lineage>
        <taxon>Bacteria</taxon>
        <taxon>Pseudomonadati</taxon>
        <taxon>Pseudomonadota</taxon>
        <taxon>Gammaproteobacteria</taxon>
        <taxon>Cellvibrionales</taxon>
        <taxon>Cellvibrionaceae</taxon>
        <taxon>Gilvimarinus</taxon>
    </lineage>
</organism>
<dbReference type="Proteomes" id="UP001595548">
    <property type="component" value="Unassembled WGS sequence"/>
</dbReference>
<protein>
    <recommendedName>
        <fullName evidence="5">Tetratricopeptide repeat protein</fullName>
    </recommendedName>
</protein>
<feature type="chain" id="PRO_5046437822" description="Tetratricopeptide repeat protein" evidence="2">
    <location>
        <begin position="22"/>
        <end position="644"/>
    </location>
</feature>
<comment type="caution">
    <text evidence="3">The sequence shown here is derived from an EMBL/GenBank/DDBJ whole genome shotgun (WGS) entry which is preliminary data.</text>
</comment>
<keyword evidence="2" id="KW-0732">Signal</keyword>
<evidence type="ECO:0000313" key="3">
    <source>
        <dbReference type="EMBL" id="MFC3154313.1"/>
    </source>
</evidence>
<dbReference type="Gene3D" id="1.25.40.10">
    <property type="entry name" value="Tetratricopeptide repeat domain"/>
    <property type="match status" value="1"/>
</dbReference>
<evidence type="ECO:0000256" key="2">
    <source>
        <dbReference type="SAM" id="SignalP"/>
    </source>
</evidence>
<keyword evidence="4" id="KW-1185">Reference proteome</keyword>
<keyword evidence="1" id="KW-0175">Coiled coil</keyword>
<feature type="coiled-coil region" evidence="1">
    <location>
        <begin position="381"/>
        <end position="428"/>
    </location>
</feature>
<sequence>MGAVTTTGLCALLAFSSAVLAAPSEPHRAAQDLRYGESLYHYYVGDFPQALSVLLRAESDGGIVGHQHYPELMRAGMYLAYGMDDRARTEFAAHLGQSESQRVRDTAHYYLAQLDYRAGDYAEAAASAGTIGDTLSAPLLDNIALLNAHLLIKTGQAPSLQEAQTTLSPLRQNRALALLNLGNAASRAGDTIRAQQYYRAGLDIELPDDQSRLVEALAIRDKTLTALGYSLLQLGNYASAKAAFRDVRLDSNLANSALLGYGWAAASYHDYVLALKPWQALRRRSLLEPAVQETLLAVPWSYEQLKAPRSALEAYRESEQLLSDEFTRIKQTLTELNSQLLLASLRRTGEQGALLKQGDGRALQSWLTLDNVDVLASRSRYLQALLKRDALQDNAQQLRDLLLLQDRLNQWQRKLDIYRQLIADKRQLRAARAEQIAQTDLLQQPGDLAAKRHLLAERLNRIEREQDAMALADADTRALAKRIANARARLSALAGRAKVPDNAAERLDFYQGVVDWRAAHNFAEHQWQARKALAHLDTALQESVSRSQRIAEILAADPDLDAQVARLVALQTRNDAQLNELNRAISANTEALLGSIRQTLVSHRDRLQDYLAQTRLSIARLYDAAYRAVDDADIDAPKLPEVQE</sequence>
<dbReference type="EMBL" id="JBHRTL010000004">
    <property type="protein sequence ID" value="MFC3154313.1"/>
    <property type="molecule type" value="Genomic_DNA"/>
</dbReference>
<dbReference type="SUPFAM" id="SSF48452">
    <property type="entry name" value="TPR-like"/>
    <property type="match status" value="1"/>
</dbReference>
<accession>A0ABV7HNY5</accession>
<evidence type="ECO:0000256" key="1">
    <source>
        <dbReference type="SAM" id="Coils"/>
    </source>
</evidence>
<gene>
    <name evidence="3" type="ORF">ACFOEB_03790</name>
</gene>